<evidence type="ECO:0000256" key="1">
    <source>
        <dbReference type="ARBA" id="ARBA00022448"/>
    </source>
</evidence>
<dbReference type="InterPro" id="IPR050794">
    <property type="entry name" value="CPA2_transporter"/>
</dbReference>
<keyword evidence="2" id="KW-0633">Potassium transport</keyword>
<keyword evidence="4" id="KW-0406">Ion transport</keyword>
<feature type="compositionally biased region" description="Low complexity" evidence="5">
    <location>
        <begin position="103"/>
        <end position="116"/>
    </location>
</feature>
<dbReference type="Gramene" id="Kaladp0032s0103.1.v1.1">
    <property type="protein sequence ID" value="Kaladp0032s0103.1.v1.1"/>
    <property type="gene ID" value="Kaladp0032s0103.v1.1"/>
</dbReference>
<accession>A0A7N0TCJ1</accession>
<dbReference type="Pfam" id="PF23256">
    <property type="entry name" value="CHX17_2nd"/>
    <property type="match status" value="1"/>
</dbReference>
<dbReference type="Proteomes" id="UP000594263">
    <property type="component" value="Unplaced"/>
</dbReference>
<dbReference type="Pfam" id="PF23259">
    <property type="entry name" value="CHX17_C"/>
    <property type="match status" value="1"/>
</dbReference>
<reference evidence="8" key="1">
    <citation type="submission" date="2021-01" db="UniProtKB">
        <authorList>
            <consortium name="EnsemblPlants"/>
        </authorList>
    </citation>
    <scope>IDENTIFICATION</scope>
</reference>
<keyword evidence="1" id="KW-0813">Transport</keyword>
<feature type="domain" description="Cation/H(+) antiporter central" evidence="6">
    <location>
        <begin position="118"/>
        <end position="183"/>
    </location>
</feature>
<dbReference type="InterPro" id="IPR057290">
    <property type="entry name" value="CHX17_C"/>
</dbReference>
<dbReference type="GO" id="GO:0012505">
    <property type="term" value="C:endomembrane system"/>
    <property type="evidence" value="ECO:0007669"/>
    <property type="project" value="TreeGrafter"/>
</dbReference>
<keyword evidence="3" id="KW-0630">Potassium</keyword>
<evidence type="ECO:0000259" key="7">
    <source>
        <dbReference type="Pfam" id="PF23259"/>
    </source>
</evidence>
<dbReference type="PANTHER" id="PTHR32468:SF35">
    <property type="entry name" value="CATION_H+ EXCHANGER DOMAIN-CONTAINING PROTEIN"/>
    <property type="match status" value="1"/>
</dbReference>
<sequence>MVTTTLVPPLVRLFYDPEEIYMAMERNTLQNSKRDSELRVMVCIQSQENVPTIINLLEVSNPTPQQPVVLVGRSLPILMAYGEQPTHALEPNLSKSNHITNARSSTTRRTTSTVRRSSAKRTMQDDIVQVAAERQVTIMIVQFHKQWAIDGSVGSVHWHIQNVNTNVLSKAPCSVEILVDRGILNGSLAIINTPADYHVLALFMGCDGDMEALTYGHRMAGHGRVMFTLFRLILPDTMSSRNAKLETEYINSIRRQNSGNERLAYLEQPIKDGVALGGTIKEILSDDRFDLILVGKHHPPSEILRGLEDWSECPELGVVGGMLTSQDFGSTASVLVVQQHRVALDFVSTTRRRRVEEQQILLETPPGGDQADRSREHVVSMFDNADDVR</sequence>
<evidence type="ECO:0000313" key="8">
    <source>
        <dbReference type="EnsemblPlants" id="Kaladp0032s0103.1.v1.1"/>
    </source>
</evidence>
<dbReference type="GO" id="GO:0006885">
    <property type="term" value="P:regulation of pH"/>
    <property type="evidence" value="ECO:0007669"/>
    <property type="project" value="TreeGrafter"/>
</dbReference>
<evidence type="ECO:0000256" key="2">
    <source>
        <dbReference type="ARBA" id="ARBA00022538"/>
    </source>
</evidence>
<protein>
    <submittedName>
        <fullName evidence="8">Uncharacterized protein</fullName>
    </submittedName>
</protein>
<feature type="region of interest" description="Disordered" evidence="5">
    <location>
        <begin position="101"/>
        <end position="120"/>
    </location>
</feature>
<evidence type="ECO:0000256" key="4">
    <source>
        <dbReference type="ARBA" id="ARBA00023065"/>
    </source>
</evidence>
<evidence type="ECO:0000313" key="9">
    <source>
        <dbReference type="Proteomes" id="UP000594263"/>
    </source>
</evidence>
<keyword evidence="9" id="KW-1185">Reference proteome</keyword>
<name>A0A7N0TCJ1_KALFE</name>
<evidence type="ECO:0000256" key="5">
    <source>
        <dbReference type="SAM" id="MobiDB-lite"/>
    </source>
</evidence>
<dbReference type="GO" id="GO:0006813">
    <property type="term" value="P:potassium ion transport"/>
    <property type="evidence" value="ECO:0007669"/>
    <property type="project" value="UniProtKB-KW"/>
</dbReference>
<evidence type="ECO:0000256" key="3">
    <source>
        <dbReference type="ARBA" id="ARBA00022958"/>
    </source>
</evidence>
<feature type="domain" description="Cation/H(+) antiporter C-terminal" evidence="7">
    <location>
        <begin position="201"/>
        <end position="340"/>
    </location>
</feature>
<dbReference type="EnsemblPlants" id="Kaladp0032s0103.1.v1.1">
    <property type="protein sequence ID" value="Kaladp0032s0103.1.v1.1"/>
    <property type="gene ID" value="Kaladp0032s0103.v1.1"/>
</dbReference>
<dbReference type="InterPro" id="IPR057291">
    <property type="entry name" value="CHX17_2nd"/>
</dbReference>
<dbReference type="GO" id="GO:0098662">
    <property type="term" value="P:inorganic cation transmembrane transport"/>
    <property type="evidence" value="ECO:0007669"/>
    <property type="project" value="TreeGrafter"/>
</dbReference>
<proteinExistence type="predicted"/>
<dbReference type="PANTHER" id="PTHR32468">
    <property type="entry name" value="CATION/H + ANTIPORTER"/>
    <property type="match status" value="1"/>
</dbReference>
<dbReference type="OMA" id="VERDWIN"/>
<organism evidence="8 9">
    <name type="scientific">Kalanchoe fedtschenkoi</name>
    <name type="common">Lavender scallops</name>
    <name type="synonym">South American air plant</name>
    <dbReference type="NCBI Taxonomy" id="63787"/>
    <lineage>
        <taxon>Eukaryota</taxon>
        <taxon>Viridiplantae</taxon>
        <taxon>Streptophyta</taxon>
        <taxon>Embryophyta</taxon>
        <taxon>Tracheophyta</taxon>
        <taxon>Spermatophyta</taxon>
        <taxon>Magnoliopsida</taxon>
        <taxon>eudicotyledons</taxon>
        <taxon>Gunneridae</taxon>
        <taxon>Pentapetalae</taxon>
        <taxon>Saxifragales</taxon>
        <taxon>Crassulaceae</taxon>
        <taxon>Kalanchoe</taxon>
    </lineage>
</organism>
<evidence type="ECO:0000259" key="6">
    <source>
        <dbReference type="Pfam" id="PF23256"/>
    </source>
</evidence>
<dbReference type="AlphaFoldDB" id="A0A7N0TCJ1"/>